<feature type="region of interest" description="Disordered" evidence="1">
    <location>
        <begin position="1023"/>
        <end position="1079"/>
    </location>
</feature>
<dbReference type="GO" id="GO:0005768">
    <property type="term" value="C:endosome"/>
    <property type="evidence" value="ECO:0007669"/>
    <property type="project" value="TreeGrafter"/>
</dbReference>
<dbReference type="GO" id="GO:0005765">
    <property type="term" value="C:lysosomal membrane"/>
    <property type="evidence" value="ECO:0007669"/>
    <property type="project" value="TreeGrafter"/>
</dbReference>
<dbReference type="GO" id="GO:0006886">
    <property type="term" value="P:intracellular protein transport"/>
    <property type="evidence" value="ECO:0007669"/>
    <property type="project" value="InterPro"/>
</dbReference>
<sequence length="1079" mass="124868">MSEKISYDQVLYEEDVDKVDMLKLKDVTYVASTGGGPVLAYKRPRAMSKDTDYPLISVFHANGSFFCSFKIKIDPSDTVKSMGWTSNYMVMVMTVNLKFYLYNLEGMCLVSNASKTSGRISFLQFFDYGCGVCLETGYLFAIKITFRREKILIEETEAFKNVEMDTMCMWYNNFDDTINFLIFNEKSVSYYRPRTKDSKEEQISNNSVTYSLDQTLLRSFDKVVGCSCAPLLPIIFVVFQVNNFLQSAMFILDKGVIIQINGIDDKFAINHVFGCGKAYFIYNNLMFMRTDYNEFKGYSYSIKRSATASVKCEYALYDEVYYVQNDTYNTIQLFVREKNRFKVIVKGRAILNKLRSSPGETDISSYERCNVGEKDYDTYLTKYAGYEMFMFYRKQIDTSRFKKLVAEKTGHLKGSGSNTVAFYFDQGYLYLCLCALYANPHDPIQNEILSCMLYYLDFAKNTSIREEMHKMYLSVCFAIRMIKTMNRKGIMITYGQFKYLKDRENSGYYCLGTNNTHMRSCENFNYHPIQSLLMVMNEFQLCIKWCEYNSLSKFPVLSQWCSKKISAFIKDPTTDKSKCEEALVDVKRRMQMMSETYVSVVIENAMKSADQSSDVVLFLSNINNYCRSHVVKLLIYGNYEKTDNLATNVIFSVSLFNCDQKTIFFFFKKNLEDERCMIRFDANEKTNVNSLITLPYSAKDQKNENGELTAEAIESAKLVERFPAQFQNNLAFKLMQQGAQLLWRYITSWEIYTKKTTEKVGANFRNVNYTVLEDMFFRDFKQVDLPLKQTIPNSNGEWFNYFNSLPRVKEVANRLILTHMAMARDFGNRKAENVYEETTKKADSERVLTPSVFQTVCKFLATKKPTPEELKKMKETANVSDLFLQRCELYVIDSMQANDLRAKERLECFLEKDVQLLFPLYYFIQIAHDKRYTETRNKFIALLKTKKERLRMLVTLGDYLAAIALAENNLEEVKYVQSLLTKANDPINSTIAKLIEKLTPPPPPPPPVAPIDPEKLPQIMKDANNIGANSERAEQIHKEQAAQLEAAEKEKQSQNSTEKKEEILANIPSLTTPDQPPKA</sequence>
<dbReference type="OMA" id="THMAMAR"/>
<dbReference type="PANTHER" id="PTHR12811:SF0">
    <property type="entry name" value="VACUOLAR PROTEIN SORTING-ASSOCIATED PROTEIN 16 HOMOLOG"/>
    <property type="match status" value="1"/>
</dbReference>
<feature type="compositionally biased region" description="Basic and acidic residues" evidence="1">
    <location>
        <begin position="1031"/>
        <end position="1063"/>
    </location>
</feature>
<evidence type="ECO:0000313" key="2">
    <source>
        <dbReference type="EMBL" id="ELP83758.1"/>
    </source>
</evidence>
<dbReference type="GO" id="GO:0030897">
    <property type="term" value="C:HOPS complex"/>
    <property type="evidence" value="ECO:0007669"/>
    <property type="project" value="TreeGrafter"/>
</dbReference>
<gene>
    <name evidence="2" type="ORF">EIN_469820</name>
</gene>
<proteinExistence type="predicted"/>
<dbReference type="RefSeq" id="XP_004183104.1">
    <property type="nucleotide sequence ID" value="XM_004183056.1"/>
</dbReference>
<dbReference type="VEuPathDB" id="AmoebaDB:EIN_469820"/>
<organism evidence="2 3">
    <name type="scientific">Entamoeba invadens IP1</name>
    <dbReference type="NCBI Taxonomy" id="370355"/>
    <lineage>
        <taxon>Eukaryota</taxon>
        <taxon>Amoebozoa</taxon>
        <taxon>Evosea</taxon>
        <taxon>Archamoebae</taxon>
        <taxon>Mastigamoebida</taxon>
        <taxon>Entamoebidae</taxon>
        <taxon>Entamoeba</taxon>
    </lineage>
</organism>
<name>A0A0A1TWM3_ENTIV</name>
<dbReference type="KEGG" id="eiv:EIN_469820"/>
<dbReference type="PANTHER" id="PTHR12811">
    <property type="entry name" value="VACUOLAR PROTEIN SORTING VPS16"/>
    <property type="match status" value="1"/>
</dbReference>
<evidence type="ECO:0000256" key="1">
    <source>
        <dbReference type="SAM" id="MobiDB-lite"/>
    </source>
</evidence>
<keyword evidence="3" id="KW-1185">Reference proteome</keyword>
<reference evidence="2 3" key="1">
    <citation type="submission" date="2012-10" db="EMBL/GenBank/DDBJ databases">
        <authorList>
            <person name="Zafar N."/>
            <person name="Inman J."/>
            <person name="Hall N."/>
            <person name="Lorenzi H."/>
            <person name="Caler E."/>
        </authorList>
    </citation>
    <scope>NUCLEOTIDE SEQUENCE [LARGE SCALE GENOMIC DNA]</scope>
    <source>
        <strain evidence="2 3">IP1</strain>
    </source>
</reference>
<dbReference type="AlphaFoldDB" id="A0A0A1TWM3"/>
<dbReference type="GO" id="GO:0003779">
    <property type="term" value="F:actin binding"/>
    <property type="evidence" value="ECO:0007669"/>
    <property type="project" value="TreeGrafter"/>
</dbReference>
<protein>
    <submittedName>
        <fullName evidence="2">Uncharacterized protein</fullName>
    </submittedName>
</protein>
<dbReference type="GeneID" id="14882754"/>
<dbReference type="InterPro" id="IPR016534">
    <property type="entry name" value="VPS16"/>
</dbReference>
<dbReference type="OrthoDB" id="10598607at2759"/>
<dbReference type="Proteomes" id="UP000014680">
    <property type="component" value="Unassembled WGS sequence"/>
</dbReference>
<dbReference type="EMBL" id="KB207240">
    <property type="protein sequence ID" value="ELP83758.1"/>
    <property type="molecule type" value="Genomic_DNA"/>
</dbReference>
<dbReference type="GO" id="GO:0042144">
    <property type="term" value="P:vacuole fusion, non-autophagic"/>
    <property type="evidence" value="ECO:0007669"/>
    <property type="project" value="TreeGrafter"/>
</dbReference>
<accession>A0A0A1TWM3</accession>
<evidence type="ECO:0000313" key="3">
    <source>
        <dbReference type="Proteomes" id="UP000014680"/>
    </source>
</evidence>
<dbReference type="GO" id="GO:0016197">
    <property type="term" value="P:endosomal transport"/>
    <property type="evidence" value="ECO:0007669"/>
    <property type="project" value="TreeGrafter"/>
</dbReference>